<organism evidence="1 2">
    <name type="scientific">Dreissena polymorpha</name>
    <name type="common">Zebra mussel</name>
    <name type="synonym">Mytilus polymorpha</name>
    <dbReference type="NCBI Taxonomy" id="45954"/>
    <lineage>
        <taxon>Eukaryota</taxon>
        <taxon>Metazoa</taxon>
        <taxon>Spiralia</taxon>
        <taxon>Lophotrochozoa</taxon>
        <taxon>Mollusca</taxon>
        <taxon>Bivalvia</taxon>
        <taxon>Autobranchia</taxon>
        <taxon>Heteroconchia</taxon>
        <taxon>Euheterodonta</taxon>
        <taxon>Imparidentia</taxon>
        <taxon>Neoheterodontei</taxon>
        <taxon>Myida</taxon>
        <taxon>Dreissenoidea</taxon>
        <taxon>Dreissenidae</taxon>
        <taxon>Dreissena</taxon>
    </lineage>
</organism>
<accession>A0A9D4H8N8</accession>
<dbReference type="AlphaFoldDB" id="A0A9D4H8N8"/>
<reference evidence="1" key="2">
    <citation type="submission" date="2020-11" db="EMBL/GenBank/DDBJ databases">
        <authorList>
            <person name="McCartney M.A."/>
            <person name="Auch B."/>
            <person name="Kono T."/>
            <person name="Mallez S."/>
            <person name="Becker A."/>
            <person name="Gohl D.M."/>
            <person name="Silverstein K.A.T."/>
            <person name="Koren S."/>
            <person name="Bechman K.B."/>
            <person name="Herman A."/>
            <person name="Abrahante J.E."/>
            <person name="Garbe J."/>
        </authorList>
    </citation>
    <scope>NUCLEOTIDE SEQUENCE</scope>
    <source>
        <strain evidence="1">Duluth1</strain>
        <tissue evidence="1">Whole animal</tissue>
    </source>
</reference>
<sequence length="72" mass="7957">MSISLLKERSHLAIDTASVKTINCRAIRKFGKTSPYDTMKEISLKGFDGKASPLVVTGLILVEQFFAFYSVS</sequence>
<evidence type="ECO:0000313" key="1">
    <source>
        <dbReference type="EMBL" id="KAH3827297.1"/>
    </source>
</evidence>
<dbReference type="Proteomes" id="UP000828390">
    <property type="component" value="Unassembled WGS sequence"/>
</dbReference>
<proteinExistence type="predicted"/>
<protein>
    <submittedName>
        <fullName evidence="1">Uncharacterized protein</fullName>
    </submittedName>
</protein>
<reference evidence="1" key="1">
    <citation type="journal article" date="2019" name="bioRxiv">
        <title>The Genome of the Zebra Mussel, Dreissena polymorpha: A Resource for Invasive Species Research.</title>
        <authorList>
            <person name="McCartney M.A."/>
            <person name="Auch B."/>
            <person name="Kono T."/>
            <person name="Mallez S."/>
            <person name="Zhang Y."/>
            <person name="Obille A."/>
            <person name="Becker A."/>
            <person name="Abrahante J.E."/>
            <person name="Garbe J."/>
            <person name="Badalamenti J.P."/>
            <person name="Herman A."/>
            <person name="Mangelson H."/>
            <person name="Liachko I."/>
            <person name="Sullivan S."/>
            <person name="Sone E.D."/>
            <person name="Koren S."/>
            <person name="Silverstein K.A.T."/>
            <person name="Beckman K.B."/>
            <person name="Gohl D.M."/>
        </authorList>
    </citation>
    <scope>NUCLEOTIDE SEQUENCE</scope>
    <source>
        <strain evidence="1">Duluth1</strain>
        <tissue evidence="1">Whole animal</tissue>
    </source>
</reference>
<dbReference type="EMBL" id="JAIWYP010000005">
    <property type="protein sequence ID" value="KAH3827297.1"/>
    <property type="molecule type" value="Genomic_DNA"/>
</dbReference>
<gene>
    <name evidence="1" type="ORF">DPMN_129228</name>
</gene>
<comment type="caution">
    <text evidence="1">The sequence shown here is derived from an EMBL/GenBank/DDBJ whole genome shotgun (WGS) entry which is preliminary data.</text>
</comment>
<keyword evidence="2" id="KW-1185">Reference proteome</keyword>
<evidence type="ECO:0000313" key="2">
    <source>
        <dbReference type="Proteomes" id="UP000828390"/>
    </source>
</evidence>
<name>A0A9D4H8N8_DREPO</name>